<sequence length="57" mass="6655">MKEFPHISVRSGDQLRLEVEMTRIRRLFAKAHAIATVNNEIVCEAYMTFARFNDKKA</sequence>
<dbReference type="Proteomes" id="UP000014009">
    <property type="component" value="Unassembled WGS sequence"/>
</dbReference>
<dbReference type="SUPFAM" id="SSF54637">
    <property type="entry name" value="Thioesterase/thiol ester dehydrase-isomerase"/>
    <property type="match status" value="1"/>
</dbReference>
<name>A0A9W5QN95_BACCE</name>
<reference evidence="1 2" key="1">
    <citation type="submission" date="2012-12" db="EMBL/GenBank/DDBJ databases">
        <title>The Genome Sequence of Bacillus cereus HuB4-4.</title>
        <authorList>
            <consortium name="The Broad Institute Genome Sequencing Platform"/>
            <consortium name="The Broad Institute Genome Sequencing Center for Infectious Disease"/>
            <person name="Feldgarden M."/>
            <person name="Van der Auwera G.A."/>
            <person name="Mahillon J."/>
            <person name="Duprez V."/>
            <person name="Timmery S."/>
            <person name="Mattelet C."/>
            <person name="Dierick K."/>
            <person name="Sun M."/>
            <person name="Yu Z."/>
            <person name="Zhu L."/>
            <person name="Hu X."/>
            <person name="Shank E.B."/>
            <person name="Swiecicka I."/>
            <person name="Hansen B.M."/>
            <person name="Andrup L."/>
            <person name="Walker B."/>
            <person name="Young S.K."/>
            <person name="Zeng Q."/>
            <person name="Gargeya S."/>
            <person name="Fitzgerald M."/>
            <person name="Haas B."/>
            <person name="Abouelleil A."/>
            <person name="Alvarado L."/>
            <person name="Arachchi H.M."/>
            <person name="Berlin A.M."/>
            <person name="Chapman S.B."/>
            <person name="Dewar J."/>
            <person name="Goldberg J."/>
            <person name="Griggs A."/>
            <person name="Gujja S."/>
            <person name="Hansen M."/>
            <person name="Howarth C."/>
            <person name="Imamovic A."/>
            <person name="Larimer J."/>
            <person name="McCowan C."/>
            <person name="Murphy C."/>
            <person name="Neiman D."/>
            <person name="Pearson M."/>
            <person name="Priest M."/>
            <person name="Roberts A."/>
            <person name="Saif S."/>
            <person name="Shea T."/>
            <person name="Sisk P."/>
            <person name="Sykes S."/>
            <person name="Wortman J."/>
            <person name="Nusbaum C."/>
            <person name="Birren B."/>
        </authorList>
    </citation>
    <scope>NUCLEOTIDE SEQUENCE [LARGE SCALE GENOMIC DNA]</scope>
    <source>
        <strain evidence="1 2">HuB4-4</strain>
    </source>
</reference>
<comment type="caution">
    <text evidence="1">The sequence shown here is derived from an EMBL/GenBank/DDBJ whole genome shotgun (WGS) entry which is preliminary data.</text>
</comment>
<dbReference type="Gene3D" id="3.10.129.10">
    <property type="entry name" value="Hotdog Thioesterase"/>
    <property type="match status" value="1"/>
</dbReference>
<organism evidence="1 2">
    <name type="scientific">Bacillus cereus HuB4-4</name>
    <dbReference type="NCBI Taxonomy" id="1053211"/>
    <lineage>
        <taxon>Bacteria</taxon>
        <taxon>Bacillati</taxon>
        <taxon>Bacillota</taxon>
        <taxon>Bacilli</taxon>
        <taxon>Bacillales</taxon>
        <taxon>Bacillaceae</taxon>
        <taxon>Bacillus</taxon>
        <taxon>Bacillus cereus group</taxon>
    </lineage>
</organism>
<evidence type="ECO:0000313" key="1">
    <source>
        <dbReference type="EMBL" id="EOP79315.1"/>
    </source>
</evidence>
<protein>
    <submittedName>
        <fullName evidence="1">Uncharacterized protein</fullName>
    </submittedName>
</protein>
<accession>A0A9W5QN95</accession>
<dbReference type="AlphaFoldDB" id="A0A9W5QN95"/>
<dbReference type="EMBL" id="AHEF01000102">
    <property type="protein sequence ID" value="EOP79315.1"/>
    <property type="molecule type" value="Genomic_DNA"/>
</dbReference>
<dbReference type="InterPro" id="IPR029069">
    <property type="entry name" value="HotDog_dom_sf"/>
</dbReference>
<evidence type="ECO:0000313" key="2">
    <source>
        <dbReference type="Proteomes" id="UP000014009"/>
    </source>
</evidence>
<gene>
    <name evidence="1" type="ORF">IGM_06294</name>
</gene>
<proteinExistence type="predicted"/>